<dbReference type="PANTHER" id="PTHR23236">
    <property type="entry name" value="EUKARYOTIC TRANSLATION INITIATION FACTOR 4B/4H"/>
    <property type="match status" value="1"/>
</dbReference>
<reference evidence="5 6" key="1">
    <citation type="submission" date="2024-01" db="EMBL/GenBank/DDBJ databases">
        <title>The genomes of 5 underutilized Papilionoideae crops provide insights into root nodulation and disease resistanc.</title>
        <authorList>
            <person name="Jiang F."/>
        </authorList>
    </citation>
    <scope>NUCLEOTIDE SEQUENCE [LARGE SCALE GENOMIC DNA]</scope>
    <source>
        <strain evidence="5">LVBAO_FW01</strain>
        <tissue evidence="5">Leaves</tissue>
    </source>
</reference>
<dbReference type="CDD" id="cd12306">
    <property type="entry name" value="RRM_II_PABPs"/>
    <property type="match status" value="1"/>
</dbReference>
<dbReference type="PROSITE" id="PS50102">
    <property type="entry name" value="RRM"/>
    <property type="match status" value="1"/>
</dbReference>
<dbReference type="PANTHER" id="PTHR23236:SF22">
    <property type="entry name" value="OS02G0757900 PROTEIN"/>
    <property type="match status" value="1"/>
</dbReference>
<feature type="region of interest" description="Disordered" evidence="3">
    <location>
        <begin position="43"/>
        <end position="64"/>
    </location>
</feature>
<keyword evidence="6" id="KW-1185">Reference proteome</keyword>
<proteinExistence type="predicted"/>
<dbReference type="InterPro" id="IPR035979">
    <property type="entry name" value="RBD_domain_sf"/>
</dbReference>
<evidence type="ECO:0000256" key="2">
    <source>
        <dbReference type="PROSITE-ProRule" id="PRU00176"/>
    </source>
</evidence>
<gene>
    <name evidence="5" type="ORF">VNO77_05251</name>
</gene>
<evidence type="ECO:0000313" key="5">
    <source>
        <dbReference type="EMBL" id="KAK7363121.1"/>
    </source>
</evidence>
<dbReference type="GO" id="GO:0008143">
    <property type="term" value="F:poly(A) binding"/>
    <property type="evidence" value="ECO:0007669"/>
    <property type="project" value="TreeGrafter"/>
</dbReference>
<dbReference type="InterPro" id="IPR012677">
    <property type="entry name" value="Nucleotide-bd_a/b_plait_sf"/>
</dbReference>
<protein>
    <recommendedName>
        <fullName evidence="4">RRM domain-containing protein</fullName>
    </recommendedName>
</protein>
<dbReference type="Gene3D" id="3.30.70.330">
    <property type="match status" value="1"/>
</dbReference>
<dbReference type="Proteomes" id="UP001367508">
    <property type="component" value="Unassembled WGS sequence"/>
</dbReference>
<evidence type="ECO:0000256" key="3">
    <source>
        <dbReference type="SAM" id="MobiDB-lite"/>
    </source>
</evidence>
<comment type="caution">
    <text evidence="5">The sequence shown here is derived from an EMBL/GenBank/DDBJ whole genome shotgun (WGS) entry which is preliminary data.</text>
</comment>
<feature type="domain" description="RRM" evidence="4">
    <location>
        <begin position="68"/>
        <end position="144"/>
    </location>
</feature>
<keyword evidence="1 2" id="KW-0694">RNA-binding</keyword>
<accession>A0AAN9MYN7</accession>
<dbReference type="SMART" id="SM00360">
    <property type="entry name" value="RRM"/>
    <property type="match status" value="1"/>
</dbReference>
<feature type="region of interest" description="Disordered" evidence="3">
    <location>
        <begin position="1"/>
        <end position="22"/>
    </location>
</feature>
<dbReference type="InterPro" id="IPR000504">
    <property type="entry name" value="RRM_dom"/>
</dbReference>
<dbReference type="SUPFAM" id="SSF54928">
    <property type="entry name" value="RNA-binding domain, RBD"/>
    <property type="match status" value="1"/>
</dbReference>
<organism evidence="5 6">
    <name type="scientific">Canavalia gladiata</name>
    <name type="common">Sword bean</name>
    <name type="synonym">Dolichos gladiatus</name>
    <dbReference type="NCBI Taxonomy" id="3824"/>
    <lineage>
        <taxon>Eukaryota</taxon>
        <taxon>Viridiplantae</taxon>
        <taxon>Streptophyta</taxon>
        <taxon>Embryophyta</taxon>
        <taxon>Tracheophyta</taxon>
        <taxon>Spermatophyta</taxon>
        <taxon>Magnoliopsida</taxon>
        <taxon>eudicotyledons</taxon>
        <taxon>Gunneridae</taxon>
        <taxon>Pentapetalae</taxon>
        <taxon>rosids</taxon>
        <taxon>fabids</taxon>
        <taxon>Fabales</taxon>
        <taxon>Fabaceae</taxon>
        <taxon>Papilionoideae</taxon>
        <taxon>50 kb inversion clade</taxon>
        <taxon>NPAAA clade</taxon>
        <taxon>indigoferoid/millettioid clade</taxon>
        <taxon>Phaseoleae</taxon>
        <taxon>Canavalia</taxon>
    </lineage>
</organism>
<name>A0AAN9MYN7_CANGL</name>
<dbReference type="Pfam" id="PF00076">
    <property type="entry name" value="RRM_1"/>
    <property type="match status" value="1"/>
</dbReference>
<evidence type="ECO:0000256" key="1">
    <source>
        <dbReference type="ARBA" id="ARBA00022884"/>
    </source>
</evidence>
<evidence type="ECO:0000313" key="6">
    <source>
        <dbReference type="Proteomes" id="UP001367508"/>
    </source>
</evidence>
<evidence type="ECO:0000259" key="4">
    <source>
        <dbReference type="PROSITE" id="PS50102"/>
    </source>
</evidence>
<dbReference type="AlphaFoldDB" id="A0AAN9MYN7"/>
<sequence length="196" mass="22400">MENDEVDMLGSDNNEADLDDMKKRLKEMEDEAAALREMQAKVEKEMGSVQDPATAAASQNNKEEVDSRSVFVGNVDYSCTPEEVQQHFQSCGTVNRVTIRTDKFGQPKGYAYVEFLEVEAVQEALLLNESELHGRQLKVTAKRTNIPGMKQYRPRRPNPYMGFRGRTPYAPPFAFAPYGYGKTPRFRMAMRYSPYY</sequence>
<dbReference type="EMBL" id="JAYMYQ010000001">
    <property type="protein sequence ID" value="KAK7363121.1"/>
    <property type="molecule type" value="Genomic_DNA"/>
</dbReference>